<dbReference type="RefSeq" id="WP_149678279.1">
    <property type="nucleotide sequence ID" value="NZ_FQZP01000012.1"/>
</dbReference>
<dbReference type="AlphaFoldDB" id="A0A1M6EFY2"/>
<proteinExistence type="predicted"/>
<keyword evidence="1" id="KW-0413">Isomerase</keyword>
<dbReference type="GO" id="GO:0016853">
    <property type="term" value="F:isomerase activity"/>
    <property type="evidence" value="ECO:0007669"/>
    <property type="project" value="UniProtKB-KW"/>
</dbReference>
<dbReference type="SUPFAM" id="SSF51658">
    <property type="entry name" value="Xylose isomerase-like"/>
    <property type="match status" value="1"/>
</dbReference>
<dbReference type="Proteomes" id="UP000324781">
    <property type="component" value="Unassembled WGS sequence"/>
</dbReference>
<sequence>MIRFGCLARYFNDYKHEVQFAKDNGFSFMQIWYDNRGLNQKPIEELLPVIVDEGFPAIIHALLDINEIPNHIMILKELLNKLGHDQLIIHPICRSEPITDKSIYKLADIMQKVVRELKPCGITVFVENNSRLDPIFTSPEELRIMFSCVPELELLLDVAHMDNIEHLKELASRAKGLAAGFLMSWKIWPQSLAKRSPLQ</sequence>
<dbReference type="Gene3D" id="3.20.20.150">
    <property type="entry name" value="Divalent-metal-dependent TIM barrel enzymes"/>
    <property type="match status" value="1"/>
</dbReference>
<evidence type="ECO:0000313" key="2">
    <source>
        <dbReference type="Proteomes" id="UP000324781"/>
    </source>
</evidence>
<dbReference type="InterPro" id="IPR036237">
    <property type="entry name" value="Xyl_isomerase-like_sf"/>
</dbReference>
<organism evidence="1 2">
    <name type="scientific">Thermoclostridium caenicola</name>
    <dbReference type="NCBI Taxonomy" id="659425"/>
    <lineage>
        <taxon>Bacteria</taxon>
        <taxon>Bacillati</taxon>
        <taxon>Bacillota</taxon>
        <taxon>Clostridia</taxon>
        <taxon>Eubacteriales</taxon>
        <taxon>Oscillospiraceae</taxon>
        <taxon>Thermoclostridium</taxon>
    </lineage>
</organism>
<evidence type="ECO:0000313" key="1">
    <source>
        <dbReference type="EMBL" id="SHI84396.1"/>
    </source>
</evidence>
<dbReference type="OrthoDB" id="1900402at2"/>
<accession>A0A1M6EFY2</accession>
<keyword evidence="2" id="KW-1185">Reference proteome</keyword>
<dbReference type="EMBL" id="FQZP01000012">
    <property type="protein sequence ID" value="SHI84396.1"/>
    <property type="molecule type" value="Genomic_DNA"/>
</dbReference>
<reference evidence="1 2" key="1">
    <citation type="submission" date="2016-11" db="EMBL/GenBank/DDBJ databases">
        <authorList>
            <person name="Varghese N."/>
            <person name="Submissions S."/>
        </authorList>
    </citation>
    <scope>NUCLEOTIDE SEQUENCE [LARGE SCALE GENOMIC DNA]</scope>
    <source>
        <strain evidence="1 2">DSM 19027</strain>
    </source>
</reference>
<gene>
    <name evidence="1" type="ORF">SAMN05444373_101211</name>
</gene>
<name>A0A1M6EFY2_9FIRM</name>
<protein>
    <submittedName>
        <fullName evidence="1">Sugar phosphate isomerase/epimerase</fullName>
    </submittedName>
</protein>